<dbReference type="NCBIfam" id="TIGR02607">
    <property type="entry name" value="antidote_HigA"/>
    <property type="match status" value="1"/>
</dbReference>
<dbReference type="InterPro" id="IPR001387">
    <property type="entry name" value="Cro/C1-type_HTH"/>
</dbReference>
<dbReference type="Pfam" id="PF01381">
    <property type="entry name" value="HTH_3"/>
    <property type="match status" value="1"/>
</dbReference>
<dbReference type="PANTHER" id="PTHR36924">
    <property type="entry name" value="ANTITOXIN HIGA-1"/>
    <property type="match status" value="1"/>
</dbReference>
<evidence type="ECO:0000256" key="1">
    <source>
        <dbReference type="ARBA" id="ARBA00023125"/>
    </source>
</evidence>
<dbReference type="Gene3D" id="1.10.260.40">
    <property type="entry name" value="lambda repressor-like DNA-binding domains"/>
    <property type="match status" value="1"/>
</dbReference>
<evidence type="ECO:0000313" key="3">
    <source>
        <dbReference type="EMBL" id="ARU17715.1"/>
    </source>
</evidence>
<dbReference type="InterPro" id="IPR013430">
    <property type="entry name" value="Toxin_antidote_HigA"/>
</dbReference>
<dbReference type="GO" id="GO:0003677">
    <property type="term" value="F:DNA binding"/>
    <property type="evidence" value="ECO:0007669"/>
    <property type="project" value="UniProtKB-KW"/>
</dbReference>
<keyword evidence="3" id="KW-0614">Plasmid</keyword>
<dbReference type="EMBL" id="CP019603">
    <property type="protein sequence ID" value="ARU17715.1"/>
    <property type="molecule type" value="Genomic_DNA"/>
</dbReference>
<dbReference type="Proteomes" id="UP000515297">
    <property type="component" value="Plasmid plas1"/>
</dbReference>
<gene>
    <name evidence="3" type="ORF">A9D14_15195</name>
    <name evidence="4" type="ORF">H4O24_18980</name>
</gene>
<dbReference type="AlphaFoldDB" id="A0A1Z1FG61"/>
<sequence>MALKMHRSLAVHPGAWLKEEMVLPYGISVTDLANRFGVSRPPLSNLLNGKAGLSPDMAIRFEKAFGVSAATLLRMQAAYDLARAEEMADSIKVDRIPEPV</sequence>
<geneLocation type="plasmid" evidence="5">
    <name>pcme4a9i</name>
</geneLocation>
<dbReference type="InterPro" id="IPR010982">
    <property type="entry name" value="Lambda_DNA-bd_dom_sf"/>
</dbReference>
<dbReference type="PANTHER" id="PTHR36924:SF1">
    <property type="entry name" value="ANTITOXIN HIGA-1"/>
    <property type="match status" value="1"/>
</dbReference>
<dbReference type="Proteomes" id="UP000195807">
    <property type="component" value="Plasmid pCME4A9I"/>
</dbReference>
<evidence type="ECO:0000313" key="6">
    <source>
        <dbReference type="Proteomes" id="UP000515297"/>
    </source>
</evidence>
<protein>
    <submittedName>
        <fullName evidence="3">Addiction module antidote protein, HigA family</fullName>
    </submittedName>
    <submittedName>
        <fullName evidence="4">HigA family addiction module antidote protein</fullName>
    </submittedName>
</protein>
<dbReference type="SUPFAM" id="SSF47413">
    <property type="entry name" value="lambda repressor-like DNA-binding domains"/>
    <property type="match status" value="1"/>
</dbReference>
<evidence type="ECO:0000313" key="5">
    <source>
        <dbReference type="Proteomes" id="UP000195807"/>
    </source>
</evidence>
<feature type="domain" description="HTH cro/C1-type" evidence="2">
    <location>
        <begin position="26"/>
        <end position="72"/>
    </location>
</feature>
<evidence type="ECO:0000313" key="4">
    <source>
        <dbReference type="EMBL" id="QNE07103.1"/>
    </source>
</evidence>
<evidence type="ECO:0000259" key="2">
    <source>
        <dbReference type="PROSITE" id="PS50943"/>
    </source>
</evidence>
<keyword evidence="5" id="KW-1185">Reference proteome</keyword>
<name>A0A1Z1FG61_9SPHN</name>
<organism evidence="3 5">
    <name type="scientific">Croceicoccus marinus</name>
    <dbReference type="NCBI Taxonomy" id="450378"/>
    <lineage>
        <taxon>Bacteria</taxon>
        <taxon>Pseudomonadati</taxon>
        <taxon>Pseudomonadota</taxon>
        <taxon>Alphaproteobacteria</taxon>
        <taxon>Sphingomonadales</taxon>
        <taxon>Erythrobacteraceae</taxon>
        <taxon>Croceicoccus</taxon>
    </lineage>
</organism>
<dbReference type="EMBL" id="CP060053">
    <property type="protein sequence ID" value="QNE07103.1"/>
    <property type="molecule type" value="Genomic_DNA"/>
</dbReference>
<dbReference type="OrthoDB" id="7205516at2"/>
<dbReference type="PROSITE" id="PS50943">
    <property type="entry name" value="HTH_CROC1"/>
    <property type="match status" value="1"/>
</dbReference>
<proteinExistence type="predicted"/>
<geneLocation type="plasmid" evidence="3">
    <name>pCME4A9I</name>
</geneLocation>
<dbReference type="SMART" id="SM00530">
    <property type="entry name" value="HTH_XRE"/>
    <property type="match status" value="1"/>
</dbReference>
<reference evidence="4 6" key="2">
    <citation type="submission" date="2020-08" db="EMBL/GenBank/DDBJ databases">
        <authorList>
            <person name="Liu G."/>
            <person name="Sun C."/>
        </authorList>
    </citation>
    <scope>NUCLEOTIDE SEQUENCE [LARGE SCALE GENOMIC DNA]</scope>
    <source>
        <strain evidence="4 6">OT19</strain>
        <plasmid evidence="4 6">plas1</plasmid>
    </source>
</reference>
<dbReference type="KEGG" id="cman:A9D14_15195"/>
<reference evidence="3 5" key="1">
    <citation type="submission" date="2017-01" db="EMBL/GenBank/DDBJ databases">
        <title>Complete genome sequence of esterase-producing bacterium Croceicoccus marinus E4A9.</title>
        <authorList>
            <person name="Wu Y.-H."/>
            <person name="Cheng H."/>
            <person name="Xu L."/>
            <person name="Huo Y.-Y."/>
            <person name="Wang C.-S."/>
            <person name="Xu X.-W."/>
        </authorList>
    </citation>
    <scope>NUCLEOTIDE SEQUENCE [LARGE SCALE GENOMIC DNA]</scope>
    <source>
        <strain evidence="3 5">E4A9</strain>
        <plasmid evidence="3">pCME4A9I</plasmid>
        <plasmid evidence="5">Plasmid pcme4a9i</plasmid>
    </source>
</reference>
<geneLocation type="plasmid" evidence="4 6">
    <name>plas1</name>
</geneLocation>
<dbReference type="CDD" id="cd00093">
    <property type="entry name" value="HTH_XRE"/>
    <property type="match status" value="1"/>
</dbReference>
<dbReference type="RefSeq" id="WP_066849783.1">
    <property type="nucleotide sequence ID" value="NZ_CP019603.1"/>
</dbReference>
<dbReference type="STRING" id="450378.GCA_001661675_03054"/>
<keyword evidence="1" id="KW-0238">DNA-binding</keyword>
<accession>A0A1Z1FG61</accession>